<comment type="caution">
    <text evidence="1">The sequence shown here is derived from an EMBL/GenBank/DDBJ whole genome shotgun (WGS) entry which is preliminary data.</text>
</comment>
<proteinExistence type="predicted"/>
<dbReference type="Proteomes" id="UP000287144">
    <property type="component" value="Unassembled WGS sequence"/>
</dbReference>
<accession>A0A428TV22</accession>
<evidence type="ECO:0000313" key="1">
    <source>
        <dbReference type="EMBL" id="RSM05862.1"/>
    </source>
</evidence>
<protein>
    <submittedName>
        <fullName evidence="1">Uncharacterized protein</fullName>
    </submittedName>
</protein>
<organism evidence="1 2">
    <name type="scientific">Fusarium oligoseptatum</name>
    <dbReference type="NCBI Taxonomy" id="2604345"/>
    <lineage>
        <taxon>Eukaryota</taxon>
        <taxon>Fungi</taxon>
        <taxon>Dikarya</taxon>
        <taxon>Ascomycota</taxon>
        <taxon>Pezizomycotina</taxon>
        <taxon>Sordariomycetes</taxon>
        <taxon>Hypocreomycetidae</taxon>
        <taxon>Hypocreales</taxon>
        <taxon>Nectriaceae</taxon>
        <taxon>Fusarium</taxon>
        <taxon>Fusarium solani species complex</taxon>
    </lineage>
</organism>
<gene>
    <name evidence="1" type="ORF">CEP52_006024</name>
</gene>
<evidence type="ECO:0000313" key="2">
    <source>
        <dbReference type="Proteomes" id="UP000287144"/>
    </source>
</evidence>
<dbReference type="AlphaFoldDB" id="A0A428TV22"/>
<sequence length="93" mass="10192">MDAQLASGSRCCEARLANPAPMARISHRQPRVRGMVLAEERDSIHERQGTACPSTVKLPVILRNLLDAPTRKLCYLVPQATVTNDPITRATKG</sequence>
<dbReference type="EMBL" id="NKCK01000049">
    <property type="protein sequence ID" value="RSM05862.1"/>
    <property type="molecule type" value="Genomic_DNA"/>
</dbReference>
<reference evidence="1 2" key="1">
    <citation type="submission" date="2017-06" db="EMBL/GenBank/DDBJ databases">
        <title>Comparative genomic analysis of Ambrosia Fusariam Clade fungi.</title>
        <authorList>
            <person name="Stajich J.E."/>
            <person name="Carrillo J."/>
            <person name="Kijimoto T."/>
            <person name="Eskalen A."/>
            <person name="O'Donnell K."/>
            <person name="Kasson M."/>
        </authorList>
    </citation>
    <scope>NUCLEOTIDE SEQUENCE [LARGE SCALE GENOMIC DNA]</scope>
    <source>
        <strain evidence="1 2">NRRL62579</strain>
    </source>
</reference>
<keyword evidence="2" id="KW-1185">Reference proteome</keyword>
<name>A0A428TV22_9HYPO</name>